<evidence type="ECO:0000256" key="1">
    <source>
        <dbReference type="ARBA" id="ARBA00023015"/>
    </source>
</evidence>
<organism evidence="5 6">
    <name type="scientific">Rubrivirga marina</name>
    <dbReference type="NCBI Taxonomy" id="1196024"/>
    <lineage>
        <taxon>Bacteria</taxon>
        <taxon>Pseudomonadati</taxon>
        <taxon>Rhodothermota</taxon>
        <taxon>Rhodothermia</taxon>
        <taxon>Rhodothermales</taxon>
        <taxon>Rubricoccaceae</taxon>
        <taxon>Rubrivirga</taxon>
    </lineage>
</organism>
<dbReference type="Gene3D" id="1.10.10.10">
    <property type="entry name" value="Winged helix-like DNA-binding domain superfamily/Winged helix DNA-binding domain"/>
    <property type="match status" value="1"/>
</dbReference>
<dbReference type="InterPro" id="IPR011517">
    <property type="entry name" value="RNA_pol_sigma70_ECF-like"/>
</dbReference>
<dbReference type="PANTHER" id="PTHR43133">
    <property type="entry name" value="RNA POLYMERASE ECF-TYPE SIGMA FACTO"/>
    <property type="match status" value="1"/>
</dbReference>
<dbReference type="Pfam" id="PF07638">
    <property type="entry name" value="Sigma70_ECF"/>
    <property type="match status" value="1"/>
</dbReference>
<keyword evidence="1" id="KW-0805">Transcription regulation</keyword>
<dbReference type="NCBIfam" id="TIGR02999">
    <property type="entry name" value="Sig-70_X6"/>
    <property type="match status" value="1"/>
</dbReference>
<dbReference type="GO" id="GO:0016987">
    <property type="term" value="F:sigma factor activity"/>
    <property type="evidence" value="ECO:0007669"/>
    <property type="project" value="UniProtKB-KW"/>
</dbReference>
<feature type="domain" description="RNA polymerase sigma-70 ECF-like HTH" evidence="4">
    <location>
        <begin position="9"/>
        <end position="187"/>
    </location>
</feature>
<dbReference type="InterPro" id="IPR036388">
    <property type="entry name" value="WH-like_DNA-bd_sf"/>
</dbReference>
<dbReference type="InterPro" id="IPR013324">
    <property type="entry name" value="RNA_pol_sigma_r3/r4-like"/>
</dbReference>
<dbReference type="PANTHER" id="PTHR43133:SF39">
    <property type="entry name" value="SIMILAR TO RNA POLYMERASE SIGMA-E FACTOR"/>
    <property type="match status" value="1"/>
</dbReference>
<accession>A0A271IVK6</accession>
<keyword evidence="6" id="KW-1185">Reference proteome</keyword>
<evidence type="ECO:0000259" key="4">
    <source>
        <dbReference type="Pfam" id="PF07638"/>
    </source>
</evidence>
<dbReference type="EMBL" id="MQWD01000001">
    <property type="protein sequence ID" value="PAP75253.1"/>
    <property type="molecule type" value="Genomic_DNA"/>
</dbReference>
<dbReference type="AlphaFoldDB" id="A0A271IVK6"/>
<dbReference type="InterPro" id="IPR039425">
    <property type="entry name" value="RNA_pol_sigma-70-like"/>
</dbReference>
<evidence type="ECO:0000313" key="6">
    <source>
        <dbReference type="Proteomes" id="UP000216339"/>
    </source>
</evidence>
<reference evidence="5 6" key="1">
    <citation type="submission" date="2016-11" db="EMBL/GenBank/DDBJ databases">
        <title>Study of marine rhodopsin-containing bacteria.</title>
        <authorList>
            <person name="Yoshizawa S."/>
            <person name="Kumagai Y."/>
            <person name="Kogure K."/>
        </authorList>
    </citation>
    <scope>NUCLEOTIDE SEQUENCE [LARGE SCALE GENOMIC DNA]</scope>
    <source>
        <strain evidence="5 6">SAORIC-28</strain>
    </source>
</reference>
<name>A0A271IVK6_9BACT</name>
<proteinExistence type="predicted"/>
<keyword evidence="3" id="KW-0804">Transcription</keyword>
<evidence type="ECO:0000256" key="3">
    <source>
        <dbReference type="ARBA" id="ARBA00023163"/>
    </source>
</evidence>
<dbReference type="Proteomes" id="UP000216339">
    <property type="component" value="Unassembled WGS sequence"/>
</dbReference>
<comment type="caution">
    <text evidence="5">The sequence shown here is derived from an EMBL/GenBank/DDBJ whole genome shotgun (WGS) entry which is preliminary data.</text>
</comment>
<dbReference type="InterPro" id="IPR014284">
    <property type="entry name" value="RNA_pol_sigma-70_dom"/>
</dbReference>
<protein>
    <recommendedName>
        <fullName evidence="4">RNA polymerase sigma-70 ECF-like HTH domain-containing protein</fullName>
    </recommendedName>
</protein>
<evidence type="ECO:0000256" key="2">
    <source>
        <dbReference type="ARBA" id="ARBA00023082"/>
    </source>
</evidence>
<dbReference type="OrthoDB" id="128473at2"/>
<dbReference type="NCBIfam" id="TIGR02937">
    <property type="entry name" value="sigma70-ECF"/>
    <property type="match status" value="1"/>
</dbReference>
<gene>
    <name evidence="5" type="ORF">BSZ37_01745</name>
</gene>
<dbReference type="SUPFAM" id="SSF88659">
    <property type="entry name" value="Sigma3 and sigma4 domains of RNA polymerase sigma factors"/>
    <property type="match status" value="1"/>
</dbReference>
<keyword evidence="2" id="KW-0731">Sigma factor</keyword>
<evidence type="ECO:0000313" key="5">
    <source>
        <dbReference type="EMBL" id="PAP75253.1"/>
    </source>
</evidence>
<dbReference type="GO" id="GO:0006352">
    <property type="term" value="P:DNA-templated transcription initiation"/>
    <property type="evidence" value="ECO:0007669"/>
    <property type="project" value="InterPro"/>
</dbReference>
<dbReference type="RefSeq" id="WP_095508889.1">
    <property type="nucleotide sequence ID" value="NZ_MQWD01000001.1"/>
</dbReference>
<sequence>MDSTTLAEESTALLDALGRGEAPSGALFERLYDDLRRIAERQRARWVGNDTINTTALVHEAYLKLEGSTVESRSHLLAVASRAMRQVLVSYGEARKAQKRGGGAAHTAINDEIMSSPFTEAQADRAAVIEDALARLEEADPRAARVVECRFFGGLTVQETAEALGVSEATVARSWRAARAWLYGELQNDVTGARDALDVSS</sequence>
<dbReference type="InterPro" id="IPR053812">
    <property type="entry name" value="HTH_Sigma70_ECF-like"/>
</dbReference>